<protein>
    <recommendedName>
        <fullName evidence="5">Aminopeptidase N</fullName>
        <ecNumber evidence="4">3.4.11.2</ecNumber>
    </recommendedName>
    <alternativeName>
        <fullName evidence="11">Alanine aminopeptidase</fullName>
    </alternativeName>
    <alternativeName>
        <fullName evidence="12">Lysyl aminopeptidase</fullName>
    </alternativeName>
</protein>
<evidence type="ECO:0000256" key="8">
    <source>
        <dbReference type="ARBA" id="ARBA00022801"/>
    </source>
</evidence>
<keyword evidence="16" id="KW-1185">Reference proteome</keyword>
<evidence type="ECO:0000256" key="5">
    <source>
        <dbReference type="ARBA" id="ARBA00015611"/>
    </source>
</evidence>
<keyword evidence="7" id="KW-0479">Metal-binding</keyword>
<evidence type="ECO:0000256" key="4">
    <source>
        <dbReference type="ARBA" id="ARBA00012564"/>
    </source>
</evidence>
<dbReference type="SUPFAM" id="SSF55486">
    <property type="entry name" value="Metalloproteases ('zincins'), catalytic domain"/>
    <property type="match status" value="1"/>
</dbReference>
<dbReference type="InterPro" id="IPR001930">
    <property type="entry name" value="Peptidase_M1"/>
</dbReference>
<dbReference type="InterPro" id="IPR050344">
    <property type="entry name" value="Peptidase_M1_aminopeptidases"/>
</dbReference>
<dbReference type="EMBL" id="JAIBOA010000002">
    <property type="protein sequence ID" value="MBW8481548.1"/>
    <property type="molecule type" value="Genomic_DNA"/>
</dbReference>
<reference evidence="15 16" key="1">
    <citation type="submission" date="2021-07" db="EMBL/GenBank/DDBJ databases">
        <title>Actinomadura sp. PM05-2 isolated from lichen.</title>
        <authorList>
            <person name="Somphong A."/>
            <person name="Phongsopitanun W."/>
            <person name="Tanasupawat S."/>
            <person name="Peongsungnone V."/>
        </authorList>
    </citation>
    <scope>NUCLEOTIDE SEQUENCE [LARGE SCALE GENOMIC DNA]</scope>
    <source>
        <strain evidence="15 16">PM05-2</strain>
    </source>
</reference>
<keyword evidence="10" id="KW-0482">Metalloprotease</keyword>
<evidence type="ECO:0000259" key="13">
    <source>
        <dbReference type="Pfam" id="PF01433"/>
    </source>
</evidence>
<dbReference type="Pfam" id="PF01433">
    <property type="entry name" value="Peptidase_M1"/>
    <property type="match status" value="1"/>
</dbReference>
<evidence type="ECO:0000259" key="14">
    <source>
        <dbReference type="Pfam" id="PF17900"/>
    </source>
</evidence>
<keyword evidence="8" id="KW-0378">Hydrolase</keyword>
<evidence type="ECO:0000256" key="11">
    <source>
        <dbReference type="ARBA" id="ARBA00029811"/>
    </source>
</evidence>
<gene>
    <name evidence="15" type="ORF">K1Y72_04130</name>
</gene>
<proteinExistence type="inferred from homology"/>
<accession>A0ABS7FMD8</accession>
<dbReference type="Gene3D" id="2.60.40.1730">
    <property type="entry name" value="tricorn interacting facor f3 domain"/>
    <property type="match status" value="1"/>
</dbReference>
<evidence type="ECO:0000313" key="16">
    <source>
        <dbReference type="Proteomes" id="UP000774570"/>
    </source>
</evidence>
<keyword evidence="9" id="KW-0862">Zinc</keyword>
<feature type="domain" description="Aminopeptidase N-like N-terminal" evidence="14">
    <location>
        <begin position="43"/>
        <end position="213"/>
    </location>
</feature>
<dbReference type="SUPFAM" id="SSF63737">
    <property type="entry name" value="Leukotriene A4 hydrolase N-terminal domain"/>
    <property type="match status" value="1"/>
</dbReference>
<dbReference type="InterPro" id="IPR045357">
    <property type="entry name" value="Aminopeptidase_N-like_N"/>
</dbReference>
<evidence type="ECO:0000256" key="10">
    <source>
        <dbReference type="ARBA" id="ARBA00023049"/>
    </source>
</evidence>
<dbReference type="PANTHER" id="PTHR11533">
    <property type="entry name" value="PROTEASE M1 ZINC METALLOPROTEASE"/>
    <property type="match status" value="1"/>
</dbReference>
<evidence type="ECO:0000256" key="6">
    <source>
        <dbReference type="ARBA" id="ARBA00022670"/>
    </source>
</evidence>
<evidence type="ECO:0000256" key="1">
    <source>
        <dbReference type="ARBA" id="ARBA00000098"/>
    </source>
</evidence>
<evidence type="ECO:0000256" key="12">
    <source>
        <dbReference type="ARBA" id="ARBA00031533"/>
    </source>
</evidence>
<evidence type="ECO:0000313" key="15">
    <source>
        <dbReference type="EMBL" id="MBW8481548.1"/>
    </source>
</evidence>
<keyword evidence="6" id="KW-0645">Protease</keyword>
<comment type="caution">
    <text evidence="15">The sequence shown here is derived from an EMBL/GenBank/DDBJ whole genome shotgun (WGS) entry which is preliminary data.</text>
</comment>
<feature type="domain" description="Peptidase M1 membrane alanine aminopeptidase" evidence="13">
    <location>
        <begin position="312"/>
        <end position="451"/>
    </location>
</feature>
<dbReference type="InterPro" id="IPR014782">
    <property type="entry name" value="Peptidase_M1_dom"/>
</dbReference>
<dbReference type="PRINTS" id="PR00756">
    <property type="entry name" value="ALADIPTASE"/>
</dbReference>
<organism evidence="15 16">
    <name type="scientific">Actinomadura parmotrematis</name>
    <dbReference type="NCBI Taxonomy" id="2864039"/>
    <lineage>
        <taxon>Bacteria</taxon>
        <taxon>Bacillati</taxon>
        <taxon>Actinomycetota</taxon>
        <taxon>Actinomycetes</taxon>
        <taxon>Streptosporangiales</taxon>
        <taxon>Thermomonosporaceae</taxon>
        <taxon>Actinomadura</taxon>
    </lineage>
</organism>
<dbReference type="PANTHER" id="PTHR11533:SF297">
    <property type="entry name" value="AMINOPEPTIDASE N"/>
    <property type="match status" value="1"/>
</dbReference>
<comment type="catalytic activity">
    <reaction evidence="1">
        <text>Release of an N-terminal amino acid, Xaa-|-Yaa- from a peptide, amide or arylamide. Xaa is preferably Ala, but may be most amino acids including Pro (slow action). When a terminal hydrophobic residue is followed by a prolyl residue, the two may be released as an intact Xaa-Pro dipeptide.</text>
        <dbReference type="EC" id="3.4.11.2"/>
    </reaction>
</comment>
<evidence type="ECO:0000256" key="9">
    <source>
        <dbReference type="ARBA" id="ARBA00022833"/>
    </source>
</evidence>
<dbReference type="Proteomes" id="UP000774570">
    <property type="component" value="Unassembled WGS sequence"/>
</dbReference>
<comment type="cofactor">
    <cofactor evidence="2">
        <name>Zn(2+)</name>
        <dbReference type="ChEBI" id="CHEBI:29105"/>
    </cofactor>
</comment>
<evidence type="ECO:0000256" key="3">
    <source>
        <dbReference type="ARBA" id="ARBA00010136"/>
    </source>
</evidence>
<comment type="similarity">
    <text evidence="3">Belongs to the peptidase M1 family.</text>
</comment>
<evidence type="ECO:0000256" key="2">
    <source>
        <dbReference type="ARBA" id="ARBA00001947"/>
    </source>
</evidence>
<sequence length="460" mass="48943">MVVTAAPAGAAPAGAAARYTPGAPGAGDPYFPDMGNGGYDVAHYDVALKYDAASKGIAAVTEITARATQNLSRFDLDFLGPLKISALTVDGRRAAYARTGAQELVITPPKGLRKGARFTVKVAYAGVPQKIDDPALGLSGWIATPDGGVMLNQPIGAATVYPVNDTPVDKATYTFTLTVPQGLTALAGGDPAGTRTRGGLTTTRWVARQPMASELTMIAIGKYDVVKGRTPGGVPNITATDRALSISAATAKTFHDQTAAVTDWESSLYGRYPFSSTGGLVVKAGVGYALETQGRPVYDLSRRPGTAPSGGLLAHELGHQWFGDAVTPKRWADIWLNEGFATYSEWLYAEKFSGTPVQKSFDATYDQPADADVWQGVVSDPGRDHIFDELVYDRAAMAIHVLRGKIGDKAFFALLKGWPAAYRYGNASTADFVRYAQRISHKDLSVWAKQWLYSPGKPAV</sequence>
<dbReference type="EC" id="3.4.11.2" evidence="4"/>
<dbReference type="Gene3D" id="1.10.390.10">
    <property type="entry name" value="Neutral Protease Domain 2"/>
    <property type="match status" value="1"/>
</dbReference>
<evidence type="ECO:0000256" key="7">
    <source>
        <dbReference type="ARBA" id="ARBA00022723"/>
    </source>
</evidence>
<name>A0ABS7FMD8_9ACTN</name>
<dbReference type="InterPro" id="IPR042097">
    <property type="entry name" value="Aminopeptidase_N-like_N_sf"/>
</dbReference>
<dbReference type="InterPro" id="IPR027268">
    <property type="entry name" value="Peptidase_M4/M1_CTD_sf"/>
</dbReference>
<dbReference type="CDD" id="cd09603">
    <property type="entry name" value="M1_APN_like"/>
    <property type="match status" value="1"/>
</dbReference>
<dbReference type="Pfam" id="PF17900">
    <property type="entry name" value="Peptidase_M1_N"/>
    <property type="match status" value="1"/>
</dbReference>